<proteinExistence type="predicted"/>
<keyword evidence="2" id="KW-1185">Reference proteome</keyword>
<comment type="caution">
    <text evidence="1">The sequence shown here is derived from an EMBL/GenBank/DDBJ whole genome shotgun (WGS) entry which is preliminary data.</text>
</comment>
<accession>A0ABD1E4G4</accession>
<protein>
    <submittedName>
        <fullName evidence="1">Uncharacterized protein</fullName>
    </submittedName>
</protein>
<dbReference type="EMBL" id="JBDJPC010000011">
    <property type="protein sequence ID" value="KAL1489578.1"/>
    <property type="molecule type" value="Genomic_DNA"/>
</dbReference>
<name>A0ABD1E4G4_HYPHA</name>
<sequence length="128" mass="14951">MAICRHFGYFERIINKKCYLNQKLRTSYLTLKMSKDRQSTSSRKFKITWLYEPWAQKWLVRNPSSTSLQEAFCTICKASLRAHKADLMKHCATETHKKASKAIIGNTKISSHFSTTKQINAEKEKDLF</sequence>
<reference evidence="1 2" key="1">
    <citation type="submission" date="2024-05" db="EMBL/GenBank/DDBJ databases">
        <title>Genetic variation in Jamaican populations of the coffee berry borer (Hypothenemus hampei).</title>
        <authorList>
            <person name="Errbii M."/>
            <person name="Myrie A."/>
        </authorList>
    </citation>
    <scope>NUCLEOTIDE SEQUENCE [LARGE SCALE GENOMIC DNA]</scope>
    <source>
        <strain evidence="1">JA-Hopewell-2020-01-JO</strain>
        <tissue evidence="1">Whole body</tissue>
    </source>
</reference>
<evidence type="ECO:0000313" key="2">
    <source>
        <dbReference type="Proteomes" id="UP001566132"/>
    </source>
</evidence>
<gene>
    <name evidence="1" type="ORF">ABEB36_013530</name>
</gene>
<dbReference type="AlphaFoldDB" id="A0ABD1E4G4"/>
<organism evidence="1 2">
    <name type="scientific">Hypothenemus hampei</name>
    <name type="common">Coffee berry borer</name>
    <dbReference type="NCBI Taxonomy" id="57062"/>
    <lineage>
        <taxon>Eukaryota</taxon>
        <taxon>Metazoa</taxon>
        <taxon>Ecdysozoa</taxon>
        <taxon>Arthropoda</taxon>
        <taxon>Hexapoda</taxon>
        <taxon>Insecta</taxon>
        <taxon>Pterygota</taxon>
        <taxon>Neoptera</taxon>
        <taxon>Endopterygota</taxon>
        <taxon>Coleoptera</taxon>
        <taxon>Polyphaga</taxon>
        <taxon>Cucujiformia</taxon>
        <taxon>Curculionidae</taxon>
        <taxon>Scolytinae</taxon>
        <taxon>Hypothenemus</taxon>
    </lineage>
</organism>
<evidence type="ECO:0000313" key="1">
    <source>
        <dbReference type="EMBL" id="KAL1489578.1"/>
    </source>
</evidence>
<dbReference type="Proteomes" id="UP001566132">
    <property type="component" value="Unassembled WGS sequence"/>
</dbReference>